<evidence type="ECO:0000256" key="3">
    <source>
        <dbReference type="ARBA" id="ARBA00010033"/>
    </source>
</evidence>
<feature type="chain" id="PRO_5045612523" description="Alginate biosynthesis protein AlgF" evidence="8">
    <location>
        <begin position="30"/>
        <end position="217"/>
    </location>
</feature>
<evidence type="ECO:0000256" key="5">
    <source>
        <dbReference type="ARBA" id="ARBA00022729"/>
    </source>
</evidence>
<evidence type="ECO:0000256" key="2">
    <source>
        <dbReference type="ARBA" id="ARBA00005182"/>
    </source>
</evidence>
<evidence type="ECO:0000313" key="10">
    <source>
        <dbReference type="Proteomes" id="UP001589891"/>
    </source>
</evidence>
<evidence type="ECO:0000256" key="7">
    <source>
        <dbReference type="ARBA" id="ARBA00022841"/>
    </source>
</evidence>
<evidence type="ECO:0000313" key="9">
    <source>
        <dbReference type="EMBL" id="MFC0711402.1"/>
    </source>
</evidence>
<protein>
    <recommendedName>
        <fullName evidence="4">Alginate biosynthesis protein AlgF</fullName>
    </recommendedName>
</protein>
<dbReference type="RefSeq" id="WP_376948173.1">
    <property type="nucleotide sequence ID" value="NZ_CP171449.1"/>
</dbReference>
<dbReference type="Pfam" id="PF11182">
    <property type="entry name" value="AlgF"/>
    <property type="match status" value="1"/>
</dbReference>
<dbReference type="EMBL" id="JBHLSS010000116">
    <property type="protein sequence ID" value="MFC0711402.1"/>
    <property type="molecule type" value="Genomic_DNA"/>
</dbReference>
<keyword evidence="10" id="KW-1185">Reference proteome</keyword>
<organism evidence="9 10">
    <name type="scientific">Azorhizophilus paspali</name>
    <name type="common">Azotobacter paspali</name>
    <dbReference type="NCBI Taxonomy" id="69963"/>
    <lineage>
        <taxon>Bacteria</taxon>
        <taxon>Pseudomonadati</taxon>
        <taxon>Pseudomonadota</taxon>
        <taxon>Gammaproteobacteria</taxon>
        <taxon>Pseudomonadales</taxon>
        <taxon>Pseudomonadaceae</taxon>
        <taxon>Azorhizophilus</taxon>
    </lineage>
</organism>
<comment type="caution">
    <text evidence="9">The sequence shown here is derived from an EMBL/GenBank/DDBJ whole genome shotgun (WGS) entry which is preliminary data.</text>
</comment>
<comment type="subcellular location">
    <subcellularLocation>
        <location evidence="1">Periplasm</location>
    </subcellularLocation>
</comment>
<dbReference type="InterPro" id="IPR035422">
    <property type="entry name" value="AlgF"/>
</dbReference>
<name>A0ABV6SPD6_AZOPA</name>
<accession>A0ABV6SPD6</accession>
<dbReference type="Proteomes" id="UP001589891">
    <property type="component" value="Unassembled WGS sequence"/>
</dbReference>
<keyword evidence="6" id="KW-0574">Periplasm</keyword>
<evidence type="ECO:0000256" key="8">
    <source>
        <dbReference type="SAM" id="SignalP"/>
    </source>
</evidence>
<sequence length="217" mass="23228">MIRLHRKHRIALGFGLGLLLGFGGTTVQAAGDAALYEAVAPKGSAFVRLYNASNQEVSANVGSINLEDVSPLSSSDFEYLPAGQYSARIGSQNLPVSLSAEHYYTLVTQSGAAPLLVEEPAFKSKQKALLRVQNLSDKPLTLKTADGKTEVVKSVEPKGRGDREINPVKANLALFDGDRKVADLKPISLARGDVVCLYVTGTANQLNPVWVKPPVKE</sequence>
<comment type="pathway">
    <text evidence="2">Glycan biosynthesis; alginate biosynthesis.</text>
</comment>
<proteinExistence type="inferred from homology"/>
<comment type="similarity">
    <text evidence="3">Belongs to the AlgF family.</text>
</comment>
<evidence type="ECO:0000256" key="4">
    <source>
        <dbReference type="ARBA" id="ARBA00013964"/>
    </source>
</evidence>
<gene>
    <name evidence="9" type="ORF">ACFFGX_18235</name>
</gene>
<evidence type="ECO:0000256" key="1">
    <source>
        <dbReference type="ARBA" id="ARBA00004418"/>
    </source>
</evidence>
<keyword evidence="7" id="KW-0016">Alginate biosynthesis</keyword>
<keyword evidence="5 8" id="KW-0732">Signal</keyword>
<reference evidence="9 10" key="1">
    <citation type="submission" date="2024-09" db="EMBL/GenBank/DDBJ databases">
        <authorList>
            <person name="Sun Q."/>
            <person name="Mori K."/>
        </authorList>
    </citation>
    <scope>NUCLEOTIDE SEQUENCE [LARGE SCALE GENOMIC DNA]</scope>
    <source>
        <strain evidence="9 10">NCAIM B.01794</strain>
    </source>
</reference>
<feature type="signal peptide" evidence="8">
    <location>
        <begin position="1"/>
        <end position="29"/>
    </location>
</feature>
<evidence type="ECO:0000256" key="6">
    <source>
        <dbReference type="ARBA" id="ARBA00022764"/>
    </source>
</evidence>